<feature type="domain" description="Immunity protein 63" evidence="1">
    <location>
        <begin position="61"/>
        <end position="138"/>
    </location>
</feature>
<accession>A0ABX1WUL3</accession>
<keyword evidence="3" id="KW-1185">Reference proteome</keyword>
<sequence length="157" mass="18667">MSFNIRQLFKKRKQVKPTMSYRFIKGLIEKFASRINAPVNLLPTYEHSEDFARPHIEIDVDNNLHFVVIERGKEIERRKTAELEELIYWVFEGITLTMAFDYEVKNRKQNQDPRIIAFNKQLELLNTIDSKLGHKCKQKQEKILLDAPYSDINDKKL</sequence>
<dbReference type="Proteomes" id="UP000732105">
    <property type="component" value="Unassembled WGS sequence"/>
</dbReference>
<dbReference type="Pfam" id="PF15599">
    <property type="entry name" value="Imm63"/>
    <property type="match status" value="1"/>
</dbReference>
<reference evidence="2 3" key="1">
    <citation type="submission" date="2018-12" db="EMBL/GenBank/DDBJ databases">
        <title>Marinifilum JC070 sp. nov., a marine bacterium isolated from Yongle Blue Hole in the South China Sea.</title>
        <authorList>
            <person name="Fu T."/>
        </authorList>
    </citation>
    <scope>NUCLEOTIDE SEQUENCE [LARGE SCALE GENOMIC DNA]</scope>
    <source>
        <strain evidence="2 3">JC070</strain>
    </source>
</reference>
<organism evidence="2 3">
    <name type="scientific">Marinifilum caeruleilacunae</name>
    <dbReference type="NCBI Taxonomy" id="2499076"/>
    <lineage>
        <taxon>Bacteria</taxon>
        <taxon>Pseudomonadati</taxon>
        <taxon>Bacteroidota</taxon>
        <taxon>Bacteroidia</taxon>
        <taxon>Marinilabiliales</taxon>
        <taxon>Marinifilaceae</taxon>
    </lineage>
</organism>
<protein>
    <recommendedName>
        <fullName evidence="1">Immunity protein 63 domain-containing protein</fullName>
    </recommendedName>
</protein>
<evidence type="ECO:0000313" key="3">
    <source>
        <dbReference type="Proteomes" id="UP000732105"/>
    </source>
</evidence>
<dbReference type="InterPro" id="IPR028952">
    <property type="entry name" value="Imm63"/>
</dbReference>
<name>A0ABX1WUL3_9BACT</name>
<evidence type="ECO:0000259" key="1">
    <source>
        <dbReference type="Pfam" id="PF15599"/>
    </source>
</evidence>
<gene>
    <name evidence="2" type="ORF">ELS83_07345</name>
</gene>
<comment type="caution">
    <text evidence="2">The sequence shown here is derived from an EMBL/GenBank/DDBJ whole genome shotgun (WGS) entry which is preliminary data.</text>
</comment>
<evidence type="ECO:0000313" key="2">
    <source>
        <dbReference type="EMBL" id="NOU59630.1"/>
    </source>
</evidence>
<dbReference type="EMBL" id="RZNH01000009">
    <property type="protein sequence ID" value="NOU59630.1"/>
    <property type="molecule type" value="Genomic_DNA"/>
</dbReference>
<dbReference type="RefSeq" id="WP_171594906.1">
    <property type="nucleotide sequence ID" value="NZ_RZNH01000009.1"/>
</dbReference>
<proteinExistence type="predicted"/>